<dbReference type="GO" id="GO:0062054">
    <property type="term" value="F:fluoride channel activity"/>
    <property type="evidence" value="ECO:0007669"/>
    <property type="project" value="UniProtKB-UniRule"/>
</dbReference>
<keyword evidence="10" id="KW-0915">Sodium</keyword>
<feature type="transmembrane region" description="Helical" evidence="10">
    <location>
        <begin position="100"/>
        <end position="120"/>
    </location>
</feature>
<feature type="transmembrane region" description="Helical" evidence="10">
    <location>
        <begin position="35"/>
        <end position="56"/>
    </location>
</feature>
<dbReference type="GO" id="GO:0140114">
    <property type="term" value="P:cellular detoxification of fluoride"/>
    <property type="evidence" value="ECO:0007669"/>
    <property type="project" value="UniProtKB-UniRule"/>
</dbReference>
<keyword evidence="4 10" id="KW-1133">Transmembrane helix</keyword>
<keyword evidence="5 10" id="KW-0472">Membrane</keyword>
<keyword evidence="10" id="KW-0813">Transport</keyword>
<dbReference type="GO" id="GO:0046872">
    <property type="term" value="F:metal ion binding"/>
    <property type="evidence" value="ECO:0007669"/>
    <property type="project" value="UniProtKB-KW"/>
</dbReference>
<proteinExistence type="inferred from homology"/>
<keyword evidence="12" id="KW-1185">Reference proteome</keyword>
<keyword evidence="3 10" id="KW-0812">Transmembrane</keyword>
<dbReference type="RefSeq" id="WP_271173495.1">
    <property type="nucleotide sequence ID" value="NZ_BSEJ01000008.1"/>
</dbReference>
<evidence type="ECO:0000256" key="6">
    <source>
        <dbReference type="ARBA" id="ARBA00023303"/>
    </source>
</evidence>
<name>A0A9W6H367_9MICO</name>
<evidence type="ECO:0000313" key="12">
    <source>
        <dbReference type="Proteomes" id="UP001142462"/>
    </source>
</evidence>
<feature type="transmembrane region" description="Helical" evidence="10">
    <location>
        <begin position="6"/>
        <end position="23"/>
    </location>
</feature>
<evidence type="ECO:0000256" key="9">
    <source>
        <dbReference type="ARBA" id="ARBA00049940"/>
    </source>
</evidence>
<evidence type="ECO:0000313" key="11">
    <source>
        <dbReference type="EMBL" id="GLJ61786.1"/>
    </source>
</evidence>
<comment type="subcellular location">
    <subcellularLocation>
        <location evidence="1 10">Cell membrane</location>
        <topology evidence="1 10">Multi-pass membrane protein</topology>
    </subcellularLocation>
</comment>
<accession>A0A9W6H367</accession>
<comment type="similarity">
    <text evidence="7 10">Belongs to the fluoride channel Fluc/FEX (TC 1.A.43) family.</text>
</comment>
<feature type="binding site" evidence="10">
    <location>
        <position position="72"/>
    </location>
    <ligand>
        <name>Na(+)</name>
        <dbReference type="ChEBI" id="CHEBI:29101"/>
        <note>structural</note>
    </ligand>
</feature>
<keyword evidence="2 10" id="KW-1003">Cell membrane</keyword>
<evidence type="ECO:0000256" key="1">
    <source>
        <dbReference type="ARBA" id="ARBA00004651"/>
    </source>
</evidence>
<evidence type="ECO:0000256" key="10">
    <source>
        <dbReference type="HAMAP-Rule" id="MF_00454"/>
    </source>
</evidence>
<evidence type="ECO:0000256" key="8">
    <source>
        <dbReference type="ARBA" id="ARBA00035585"/>
    </source>
</evidence>
<dbReference type="Pfam" id="PF02537">
    <property type="entry name" value="CRCB"/>
    <property type="match status" value="1"/>
</dbReference>
<organism evidence="11 12">
    <name type="scientific">Microbacterium barkeri</name>
    <dbReference type="NCBI Taxonomy" id="33917"/>
    <lineage>
        <taxon>Bacteria</taxon>
        <taxon>Bacillati</taxon>
        <taxon>Actinomycetota</taxon>
        <taxon>Actinomycetes</taxon>
        <taxon>Micrococcales</taxon>
        <taxon>Microbacteriaceae</taxon>
        <taxon>Microbacterium</taxon>
    </lineage>
</organism>
<feature type="transmembrane region" description="Helical" evidence="10">
    <location>
        <begin position="62"/>
        <end position="88"/>
    </location>
</feature>
<dbReference type="PANTHER" id="PTHR28259:SF1">
    <property type="entry name" value="FLUORIDE EXPORT PROTEIN 1-RELATED"/>
    <property type="match status" value="1"/>
</dbReference>
<keyword evidence="10" id="KW-0406">Ion transport</keyword>
<sequence length="121" mass="11935">MTPGLVALVALAGGIGAGLRWLVDVLLSRVVPRGFPWAILAVNVSGSLALGVLTGAALGWPWLAIAGTGLLGGYTTFSTVSLDAAAFLREGQVRKALLDALGTLALCVAAAAAGVAIGALV</sequence>
<evidence type="ECO:0000256" key="2">
    <source>
        <dbReference type="ARBA" id="ARBA00022475"/>
    </source>
</evidence>
<reference evidence="11" key="1">
    <citation type="journal article" date="2014" name="Int. J. Syst. Evol. Microbiol.">
        <title>Complete genome sequence of Corynebacterium casei LMG S-19264T (=DSM 44701T), isolated from a smear-ripened cheese.</title>
        <authorList>
            <consortium name="US DOE Joint Genome Institute (JGI-PGF)"/>
            <person name="Walter F."/>
            <person name="Albersmeier A."/>
            <person name="Kalinowski J."/>
            <person name="Ruckert C."/>
        </authorList>
    </citation>
    <scope>NUCLEOTIDE SEQUENCE</scope>
    <source>
        <strain evidence="11">VKM Ac-1020</strain>
    </source>
</reference>
<protein>
    <recommendedName>
        <fullName evidence="10">Fluoride-specific ion channel FluC</fullName>
    </recommendedName>
</protein>
<dbReference type="GO" id="GO:0005886">
    <property type="term" value="C:plasma membrane"/>
    <property type="evidence" value="ECO:0007669"/>
    <property type="project" value="UniProtKB-SubCell"/>
</dbReference>
<evidence type="ECO:0000256" key="3">
    <source>
        <dbReference type="ARBA" id="ARBA00022692"/>
    </source>
</evidence>
<dbReference type="PANTHER" id="PTHR28259">
    <property type="entry name" value="FLUORIDE EXPORT PROTEIN 1-RELATED"/>
    <property type="match status" value="1"/>
</dbReference>
<keyword evidence="10" id="KW-0479">Metal-binding</keyword>
<evidence type="ECO:0000256" key="4">
    <source>
        <dbReference type="ARBA" id="ARBA00022989"/>
    </source>
</evidence>
<comment type="caution">
    <text evidence="11">The sequence shown here is derived from an EMBL/GenBank/DDBJ whole genome shotgun (WGS) entry which is preliminary data.</text>
</comment>
<feature type="binding site" evidence="10">
    <location>
        <position position="75"/>
    </location>
    <ligand>
        <name>Na(+)</name>
        <dbReference type="ChEBI" id="CHEBI:29101"/>
        <note>structural</note>
    </ligand>
</feature>
<dbReference type="EMBL" id="BSEJ01000008">
    <property type="protein sequence ID" value="GLJ61786.1"/>
    <property type="molecule type" value="Genomic_DNA"/>
</dbReference>
<gene>
    <name evidence="10" type="primary">fluC</name>
    <name evidence="10" type="synonym">crcB</name>
    <name evidence="11" type="ORF">GCM10017576_19160</name>
</gene>
<dbReference type="HAMAP" id="MF_00454">
    <property type="entry name" value="FluC"/>
    <property type="match status" value="1"/>
</dbReference>
<evidence type="ECO:0000256" key="7">
    <source>
        <dbReference type="ARBA" id="ARBA00035120"/>
    </source>
</evidence>
<comment type="catalytic activity">
    <reaction evidence="8">
        <text>fluoride(in) = fluoride(out)</text>
        <dbReference type="Rhea" id="RHEA:76159"/>
        <dbReference type="ChEBI" id="CHEBI:17051"/>
    </reaction>
    <physiologicalReaction direction="left-to-right" evidence="8">
        <dbReference type="Rhea" id="RHEA:76160"/>
    </physiologicalReaction>
</comment>
<dbReference type="AlphaFoldDB" id="A0A9W6H367"/>
<keyword evidence="6 10" id="KW-0407">Ion channel</keyword>
<evidence type="ECO:0000256" key="5">
    <source>
        <dbReference type="ARBA" id="ARBA00023136"/>
    </source>
</evidence>
<comment type="activity regulation">
    <text evidence="10">Na(+) is not transported, but it plays an essential structural role and its presence is essential for fluoride channel function.</text>
</comment>
<comment type="function">
    <text evidence="9 10">Fluoride-specific ion channel. Important for reducing fluoride concentration in the cell, thus reducing its toxicity.</text>
</comment>
<dbReference type="InterPro" id="IPR003691">
    <property type="entry name" value="FluC"/>
</dbReference>
<reference evidence="11" key="2">
    <citation type="submission" date="2023-01" db="EMBL/GenBank/DDBJ databases">
        <authorList>
            <person name="Sun Q."/>
            <person name="Evtushenko L."/>
        </authorList>
    </citation>
    <scope>NUCLEOTIDE SEQUENCE</scope>
    <source>
        <strain evidence="11">VKM Ac-1020</strain>
    </source>
</reference>
<dbReference type="Proteomes" id="UP001142462">
    <property type="component" value="Unassembled WGS sequence"/>
</dbReference>